<evidence type="ECO:0000313" key="2">
    <source>
        <dbReference type="EMBL" id="NER15374.1"/>
    </source>
</evidence>
<evidence type="ECO:0000313" key="3">
    <source>
        <dbReference type="Proteomes" id="UP000468581"/>
    </source>
</evidence>
<dbReference type="Pfam" id="PF00756">
    <property type="entry name" value="Esterase"/>
    <property type="match status" value="1"/>
</dbReference>
<sequence length="416" mass="48536">MKNIYLFVFVYCSFLSLCMSQGKSSTASLISGTSINSEYLGEEILIDIYVPPSYEASGAKNYPVMYIMDGQEYFLHPVAYQEMLRFKDKSPDFIVVGIRSDRKIRRKWYAERSEAFINFLQSEMIVYIDKNYRTLKNSERLYFGWEMAGGMALKVFMETPALFNAFLIASPTGVNNKGLADFKAALAQKDTLKSFFYFTKAPDETYSERAFNELATAFKNAPVSGLDWKLDDLEGEDHYTTPAKTIHNGLQIYFRDYNTLRFFSLKEYDGFGDLNAIKAYYQKRGERYDVSPEVHKTTRHFLLLHAMNEDNYVRFKQYLNEFKGHFNGGGLDVWPGRFSRYCMQKKDFESAWYILNKGLKAFPESADVHYTVGDYYKTTGNDEQARYHYHKAVEYARKNRDPKLKEYESSLKQMKK</sequence>
<dbReference type="Gene3D" id="3.40.50.1820">
    <property type="entry name" value="alpha/beta hydrolase"/>
    <property type="match status" value="1"/>
</dbReference>
<dbReference type="InterPro" id="IPR029058">
    <property type="entry name" value="AB_hydrolase_fold"/>
</dbReference>
<dbReference type="Proteomes" id="UP000468581">
    <property type="component" value="Unassembled WGS sequence"/>
</dbReference>
<dbReference type="SUPFAM" id="SSF53474">
    <property type="entry name" value="alpha/beta-Hydrolases"/>
    <property type="match status" value="1"/>
</dbReference>
<feature type="repeat" description="TPR" evidence="1">
    <location>
        <begin position="366"/>
        <end position="399"/>
    </location>
</feature>
<dbReference type="InterPro" id="IPR000801">
    <property type="entry name" value="Esterase-like"/>
</dbReference>
<dbReference type="EMBL" id="JAABOO010000004">
    <property type="protein sequence ID" value="NER15374.1"/>
    <property type="molecule type" value="Genomic_DNA"/>
</dbReference>
<proteinExistence type="predicted"/>
<protein>
    <submittedName>
        <fullName evidence="2">Uncharacterized protein</fullName>
    </submittedName>
</protein>
<accession>A0A6P0UPV3</accession>
<dbReference type="PANTHER" id="PTHR48098:SF6">
    <property type="entry name" value="FERRI-BACILLIBACTIN ESTERASE BESA"/>
    <property type="match status" value="1"/>
</dbReference>
<dbReference type="SUPFAM" id="SSF48452">
    <property type="entry name" value="TPR-like"/>
    <property type="match status" value="1"/>
</dbReference>
<dbReference type="RefSeq" id="WP_163608655.1">
    <property type="nucleotide sequence ID" value="NZ_JAABOO010000004.1"/>
</dbReference>
<dbReference type="AlphaFoldDB" id="A0A6P0UPV3"/>
<dbReference type="PROSITE" id="PS50005">
    <property type="entry name" value="TPR"/>
    <property type="match status" value="1"/>
</dbReference>
<dbReference type="Gene3D" id="1.25.40.10">
    <property type="entry name" value="Tetratricopeptide repeat domain"/>
    <property type="match status" value="1"/>
</dbReference>
<dbReference type="InterPro" id="IPR050583">
    <property type="entry name" value="Mycobacterial_A85_antigen"/>
</dbReference>
<dbReference type="PANTHER" id="PTHR48098">
    <property type="entry name" value="ENTEROCHELIN ESTERASE-RELATED"/>
    <property type="match status" value="1"/>
</dbReference>
<comment type="caution">
    <text evidence="2">The sequence shown here is derived from an EMBL/GenBank/DDBJ whole genome shotgun (WGS) entry which is preliminary data.</text>
</comment>
<evidence type="ECO:0000256" key="1">
    <source>
        <dbReference type="PROSITE-ProRule" id="PRU00339"/>
    </source>
</evidence>
<keyword evidence="3" id="KW-1185">Reference proteome</keyword>
<organism evidence="2 3">
    <name type="scientific">Leptobacterium flavescens</name>
    <dbReference type="NCBI Taxonomy" id="472055"/>
    <lineage>
        <taxon>Bacteria</taxon>
        <taxon>Pseudomonadati</taxon>
        <taxon>Bacteroidota</taxon>
        <taxon>Flavobacteriia</taxon>
        <taxon>Flavobacteriales</taxon>
        <taxon>Flavobacteriaceae</taxon>
        <taxon>Leptobacterium</taxon>
    </lineage>
</organism>
<keyword evidence="1" id="KW-0802">TPR repeat</keyword>
<name>A0A6P0UPV3_9FLAO</name>
<dbReference type="InterPro" id="IPR011990">
    <property type="entry name" value="TPR-like_helical_dom_sf"/>
</dbReference>
<dbReference type="InterPro" id="IPR019734">
    <property type="entry name" value="TPR_rpt"/>
</dbReference>
<reference evidence="2 3" key="1">
    <citation type="submission" date="2020-01" db="EMBL/GenBank/DDBJ databases">
        <title>Leptobacterium flavescens.</title>
        <authorList>
            <person name="Wang G."/>
        </authorList>
    </citation>
    <scope>NUCLEOTIDE SEQUENCE [LARGE SCALE GENOMIC DNA]</scope>
    <source>
        <strain evidence="2 3">KCTC 22160</strain>
    </source>
</reference>
<gene>
    <name evidence="2" type="ORF">GWK08_18105</name>
</gene>